<sequence>MSVPPGGELPLGVWQRLAEQVLTEAISPNGIRVAPEEAREWLAALTDSAVAIGQAAEAAVERDGGPDSA</sequence>
<dbReference type="AlphaFoldDB" id="A0AAE3GAK8"/>
<accession>A0AAE3GAK8</accession>
<dbReference type="EMBL" id="JAMTCK010000003">
    <property type="protein sequence ID" value="MCP2164741.1"/>
    <property type="molecule type" value="Genomic_DNA"/>
</dbReference>
<name>A0AAE3GAK8_9PSEU</name>
<protein>
    <submittedName>
        <fullName evidence="1">Uncharacterized protein</fullName>
    </submittedName>
</protein>
<gene>
    <name evidence="1" type="ORF">LX83_001581</name>
</gene>
<keyword evidence="2" id="KW-1185">Reference proteome</keyword>
<evidence type="ECO:0000313" key="1">
    <source>
        <dbReference type="EMBL" id="MCP2164741.1"/>
    </source>
</evidence>
<reference evidence="1" key="1">
    <citation type="submission" date="2022-06" db="EMBL/GenBank/DDBJ databases">
        <title>Genomic Encyclopedia of Archaeal and Bacterial Type Strains, Phase II (KMG-II): from individual species to whole genera.</title>
        <authorList>
            <person name="Goeker M."/>
        </authorList>
    </citation>
    <scope>NUCLEOTIDE SEQUENCE</scope>
    <source>
        <strain evidence="1">DSM 43935</strain>
    </source>
</reference>
<evidence type="ECO:0000313" key="2">
    <source>
        <dbReference type="Proteomes" id="UP001206128"/>
    </source>
</evidence>
<comment type="caution">
    <text evidence="1">The sequence shown here is derived from an EMBL/GenBank/DDBJ whole genome shotgun (WGS) entry which is preliminary data.</text>
</comment>
<dbReference type="Proteomes" id="UP001206128">
    <property type="component" value="Unassembled WGS sequence"/>
</dbReference>
<dbReference type="RefSeq" id="WP_253768757.1">
    <property type="nucleotide sequence ID" value="NZ_JAMTCK010000003.1"/>
</dbReference>
<proteinExistence type="predicted"/>
<organism evidence="1 2">
    <name type="scientific">Goodfellowiella coeruleoviolacea</name>
    <dbReference type="NCBI Taxonomy" id="334858"/>
    <lineage>
        <taxon>Bacteria</taxon>
        <taxon>Bacillati</taxon>
        <taxon>Actinomycetota</taxon>
        <taxon>Actinomycetes</taxon>
        <taxon>Pseudonocardiales</taxon>
        <taxon>Pseudonocardiaceae</taxon>
        <taxon>Goodfellowiella</taxon>
    </lineage>
</organism>